<feature type="transmembrane region" description="Helical" evidence="2">
    <location>
        <begin position="153"/>
        <end position="171"/>
    </location>
</feature>
<gene>
    <name evidence="3" type="ORF">F443_22991</name>
</gene>
<dbReference type="EMBL" id="ANIZ01004741">
    <property type="protein sequence ID" value="ETI29892.1"/>
    <property type="molecule type" value="Genomic_DNA"/>
</dbReference>
<dbReference type="OrthoDB" id="146061at2759"/>
<comment type="caution">
    <text evidence="3">The sequence shown here is derived from an EMBL/GenBank/DDBJ whole genome shotgun (WGS) entry which is preliminary data.</text>
</comment>
<proteinExistence type="predicted"/>
<evidence type="ECO:0000256" key="1">
    <source>
        <dbReference type="SAM" id="MobiDB-lite"/>
    </source>
</evidence>
<accession>V9DV75</accession>
<feature type="region of interest" description="Disordered" evidence="1">
    <location>
        <begin position="348"/>
        <end position="390"/>
    </location>
</feature>
<keyword evidence="2" id="KW-0472">Membrane</keyword>
<feature type="transmembrane region" description="Helical" evidence="2">
    <location>
        <begin position="286"/>
        <end position="306"/>
    </location>
</feature>
<feature type="compositionally biased region" description="Polar residues" evidence="1">
    <location>
        <begin position="355"/>
        <end position="367"/>
    </location>
</feature>
<organism evidence="3 4">
    <name type="scientific">Phytophthora nicotianae P1569</name>
    <dbReference type="NCBI Taxonomy" id="1317065"/>
    <lineage>
        <taxon>Eukaryota</taxon>
        <taxon>Sar</taxon>
        <taxon>Stramenopiles</taxon>
        <taxon>Oomycota</taxon>
        <taxon>Peronosporomycetes</taxon>
        <taxon>Peronosporales</taxon>
        <taxon>Peronosporaceae</taxon>
        <taxon>Phytophthora</taxon>
    </lineage>
</organism>
<dbReference type="HOGENOM" id="CLU_774954_0_0_1"/>
<name>V9DV75_PHYNI</name>
<protein>
    <submittedName>
        <fullName evidence="3">Uncharacterized protein</fullName>
    </submittedName>
</protein>
<dbReference type="AlphaFoldDB" id="V9DV75"/>
<dbReference type="Proteomes" id="UP000018721">
    <property type="component" value="Unassembled WGS sequence"/>
</dbReference>
<feature type="transmembrane region" description="Helical" evidence="2">
    <location>
        <begin position="232"/>
        <end position="250"/>
    </location>
</feature>
<keyword evidence="2" id="KW-0812">Transmembrane</keyword>
<keyword evidence="2" id="KW-1133">Transmembrane helix</keyword>
<evidence type="ECO:0000313" key="4">
    <source>
        <dbReference type="Proteomes" id="UP000018721"/>
    </source>
</evidence>
<feature type="transmembrane region" description="Helical" evidence="2">
    <location>
        <begin position="262"/>
        <end position="279"/>
    </location>
</feature>
<reference evidence="3 4" key="1">
    <citation type="submission" date="2013-11" db="EMBL/GenBank/DDBJ databases">
        <title>The Genome Sequence of Phytophthora parasitica P1569.</title>
        <authorList>
            <consortium name="The Broad Institute Genomics Platform"/>
            <person name="Russ C."/>
            <person name="Tyler B."/>
            <person name="Panabieres F."/>
            <person name="Shan W."/>
            <person name="Tripathy S."/>
            <person name="Grunwald N."/>
            <person name="Machado M."/>
            <person name="Johnson C.S."/>
            <person name="Arredondo F."/>
            <person name="Hong C."/>
            <person name="Coffey M."/>
            <person name="Young S.K."/>
            <person name="Zeng Q."/>
            <person name="Gargeya S."/>
            <person name="Fitzgerald M."/>
            <person name="Abouelleil A."/>
            <person name="Alvarado L."/>
            <person name="Chapman S.B."/>
            <person name="Gainer-Dewar J."/>
            <person name="Goldberg J."/>
            <person name="Griggs A."/>
            <person name="Gujja S."/>
            <person name="Hansen M."/>
            <person name="Howarth C."/>
            <person name="Imamovic A."/>
            <person name="Ireland A."/>
            <person name="Larimer J."/>
            <person name="McCowan C."/>
            <person name="Murphy C."/>
            <person name="Pearson M."/>
            <person name="Poon T.W."/>
            <person name="Priest M."/>
            <person name="Roberts A."/>
            <person name="Saif S."/>
            <person name="Shea T."/>
            <person name="Sykes S."/>
            <person name="Wortman J."/>
            <person name="Nusbaum C."/>
            <person name="Birren B."/>
        </authorList>
    </citation>
    <scope>NUCLEOTIDE SEQUENCE [LARGE SCALE GENOMIC DNA]</scope>
    <source>
        <strain evidence="3 4">P1569</strain>
    </source>
</reference>
<sequence>MKDWELKDPIPGKISGYRWVRQRDASWEGTLKWNAMKGINPGRVDARWDMCPTSGRRLEVHYGNWLTMERWLTWGGAAELREVAGATNHWAFVSSAVAGIIVWVVTTPLRNVSWAFLDSVVDSGRAVYFFAYTCGDRYLEAARNANALALPPLEYACALISLAFLVFITVLQDYESRFGITGRLCLRWCEAFHHSCCLFVPDAVQLLWVSTCKYARATGEATVAVIERTGDFLTGVYLAVTLLLTMLVYLPRLVFERVEGVLGGPIGVVLAVFVVDVHFEFTRESCYWSAAVLVVGCYSHGLHYFWACRPCRTTGLGSNLKQGWDGLAGRIGRREERERASLECLRGVQRKRTPTETQAASVTSDETPTGGVPEVVADRTVRPASDGTAR</sequence>
<evidence type="ECO:0000256" key="2">
    <source>
        <dbReference type="SAM" id="Phobius"/>
    </source>
</evidence>
<keyword evidence="4" id="KW-1185">Reference proteome</keyword>
<dbReference type="eggNOG" id="ENOG502RGS2">
    <property type="taxonomic scope" value="Eukaryota"/>
</dbReference>
<evidence type="ECO:0000313" key="3">
    <source>
        <dbReference type="EMBL" id="ETI29892.1"/>
    </source>
</evidence>